<dbReference type="PANTHER" id="PTHR10057">
    <property type="entry name" value="PERIPHERAL-TYPE BENZODIAZEPINE RECEPTOR"/>
    <property type="match status" value="1"/>
</dbReference>
<feature type="transmembrane region" description="Helical" evidence="6">
    <location>
        <begin position="137"/>
        <end position="158"/>
    </location>
</feature>
<feature type="transmembrane region" description="Helical" evidence="6">
    <location>
        <begin position="54"/>
        <end position="75"/>
    </location>
</feature>
<evidence type="ECO:0000256" key="6">
    <source>
        <dbReference type="SAM" id="Phobius"/>
    </source>
</evidence>
<evidence type="ECO:0000256" key="5">
    <source>
        <dbReference type="ARBA" id="ARBA00023136"/>
    </source>
</evidence>
<evidence type="ECO:0000313" key="7">
    <source>
        <dbReference type="EMBL" id="THF55558.1"/>
    </source>
</evidence>
<name>A0ABY2Q3E5_9HYPH</name>
<feature type="transmembrane region" description="Helical" evidence="6">
    <location>
        <begin position="87"/>
        <end position="106"/>
    </location>
</feature>
<dbReference type="InterPro" id="IPR004307">
    <property type="entry name" value="TspO_MBR"/>
</dbReference>
<dbReference type="CDD" id="cd15904">
    <property type="entry name" value="TSPO_MBR"/>
    <property type="match status" value="1"/>
</dbReference>
<dbReference type="PIRSF" id="PIRSF005859">
    <property type="entry name" value="PBR"/>
    <property type="match status" value="1"/>
</dbReference>
<keyword evidence="4 6" id="KW-1133">Transmembrane helix</keyword>
<dbReference type="Pfam" id="PF03073">
    <property type="entry name" value="TspO_MBR"/>
    <property type="match status" value="1"/>
</dbReference>
<evidence type="ECO:0000256" key="2">
    <source>
        <dbReference type="ARBA" id="ARBA00007524"/>
    </source>
</evidence>
<comment type="caution">
    <text evidence="7">The sequence shown here is derived from an EMBL/GenBank/DDBJ whole genome shotgun (WGS) entry which is preliminary data.</text>
</comment>
<proteinExistence type="inferred from homology"/>
<sequence>MNDRQKALLPSWARAIIAIVPIIAASLLGQWATYPNVASWYATLVKPPFNPPNWIFAPVWTTLYILMAYAVWRILKVTNRLAERRIGLMLFFLQLGLNALWSWLFFGLNNPLAGLLNIMPQLLIIVATIDRFRRLDLVAALCLVPLAVWVAFASLLNFEIWRLNV</sequence>
<evidence type="ECO:0000256" key="3">
    <source>
        <dbReference type="ARBA" id="ARBA00022692"/>
    </source>
</evidence>
<comment type="similarity">
    <text evidence="2">Belongs to the TspO/BZRP family.</text>
</comment>
<dbReference type="Gene3D" id="1.20.1260.100">
    <property type="entry name" value="TspO/MBR protein"/>
    <property type="match status" value="1"/>
</dbReference>
<keyword evidence="8" id="KW-1185">Reference proteome</keyword>
<evidence type="ECO:0000313" key="8">
    <source>
        <dbReference type="Proteomes" id="UP000306441"/>
    </source>
</evidence>
<keyword evidence="3 6" id="KW-0812">Transmembrane</keyword>
<comment type="subcellular location">
    <subcellularLocation>
        <location evidence="1">Membrane</location>
        <topology evidence="1">Multi-pass membrane protein</topology>
    </subcellularLocation>
</comment>
<reference evidence="7 8" key="1">
    <citation type="submission" date="2019-04" db="EMBL/GenBank/DDBJ databases">
        <title>Mesorhizobium composti sp. nov., isolated from compost.</title>
        <authorList>
            <person name="Lin S.-Y."/>
            <person name="Hameed A."/>
            <person name="Hsieh Y.-T."/>
            <person name="Young C.-C."/>
        </authorList>
    </citation>
    <scope>NUCLEOTIDE SEQUENCE [LARGE SCALE GENOMIC DNA]</scope>
    <source>
        <strain evidence="7 8">CC-YTH430</strain>
    </source>
</reference>
<protein>
    <submittedName>
        <fullName evidence="7">Tryptophan-rich sensory protein</fullName>
    </submittedName>
</protein>
<dbReference type="EMBL" id="SSNY01000011">
    <property type="protein sequence ID" value="THF55558.1"/>
    <property type="molecule type" value="Genomic_DNA"/>
</dbReference>
<evidence type="ECO:0000256" key="4">
    <source>
        <dbReference type="ARBA" id="ARBA00022989"/>
    </source>
</evidence>
<gene>
    <name evidence="7" type="ORF">E6C48_18250</name>
</gene>
<dbReference type="Proteomes" id="UP000306441">
    <property type="component" value="Unassembled WGS sequence"/>
</dbReference>
<keyword evidence="5 6" id="KW-0472">Membrane</keyword>
<organism evidence="7 8">
    <name type="scientific">Ollibium composti</name>
    <dbReference type="NCBI Taxonomy" id="2675109"/>
    <lineage>
        <taxon>Bacteria</taxon>
        <taxon>Pseudomonadati</taxon>
        <taxon>Pseudomonadota</taxon>
        <taxon>Alphaproteobacteria</taxon>
        <taxon>Hyphomicrobiales</taxon>
        <taxon>Phyllobacteriaceae</taxon>
        <taxon>Ollibium</taxon>
    </lineage>
</organism>
<feature type="transmembrane region" description="Helical" evidence="6">
    <location>
        <begin position="112"/>
        <end position="130"/>
    </location>
</feature>
<feature type="transmembrane region" description="Helical" evidence="6">
    <location>
        <begin position="12"/>
        <end position="34"/>
    </location>
</feature>
<accession>A0ABY2Q3E5</accession>
<evidence type="ECO:0000256" key="1">
    <source>
        <dbReference type="ARBA" id="ARBA00004141"/>
    </source>
</evidence>
<dbReference type="RefSeq" id="WP_136359597.1">
    <property type="nucleotide sequence ID" value="NZ_SSNY01000011.1"/>
</dbReference>
<dbReference type="InterPro" id="IPR038330">
    <property type="entry name" value="TspO/MBR-related_sf"/>
</dbReference>
<dbReference type="PANTHER" id="PTHR10057:SF0">
    <property type="entry name" value="TRANSLOCATOR PROTEIN"/>
    <property type="match status" value="1"/>
</dbReference>